<reference evidence="7" key="1">
    <citation type="submission" date="2025-08" db="UniProtKB">
        <authorList>
            <consortium name="RefSeq"/>
        </authorList>
    </citation>
    <scope>IDENTIFICATION</scope>
    <source>
        <strain evidence="7">11010-0011.00</strain>
        <tissue evidence="7">Whole body</tissue>
    </source>
</reference>
<evidence type="ECO:0000256" key="3">
    <source>
        <dbReference type="ARBA" id="ARBA00022525"/>
    </source>
</evidence>
<name>A0A6J2TLK0_DROLE</name>
<feature type="domain" description="MD-2-related lipid-recognition" evidence="5">
    <location>
        <begin position="29"/>
        <end position="158"/>
    </location>
</feature>
<evidence type="ECO:0000313" key="6">
    <source>
        <dbReference type="Proteomes" id="UP000504634"/>
    </source>
</evidence>
<dbReference type="AlphaFoldDB" id="A0A6J2TLK0"/>
<feature type="signal peptide" evidence="4">
    <location>
        <begin position="1"/>
        <end position="25"/>
    </location>
</feature>
<evidence type="ECO:0000259" key="5">
    <source>
        <dbReference type="SMART" id="SM00737"/>
    </source>
</evidence>
<comment type="similarity">
    <text evidence="2">Belongs to the NPC2 family.</text>
</comment>
<keyword evidence="6" id="KW-1185">Reference proteome</keyword>
<dbReference type="InterPro" id="IPR003172">
    <property type="entry name" value="ML_dom"/>
</dbReference>
<evidence type="ECO:0000313" key="7">
    <source>
        <dbReference type="RefSeq" id="XP_030376385.1"/>
    </source>
</evidence>
<accession>A0A6J2TLK0</accession>
<dbReference type="GeneID" id="115625475"/>
<keyword evidence="4" id="KW-0732">Signal</keyword>
<protein>
    <submittedName>
        <fullName evidence="7">Uncharacterized protein LOC115625475</fullName>
    </submittedName>
</protein>
<gene>
    <name evidence="7" type="primary">LOC115625475</name>
</gene>
<dbReference type="Pfam" id="PF02221">
    <property type="entry name" value="E1_DerP2_DerF2"/>
    <property type="match status" value="1"/>
</dbReference>
<dbReference type="FunFam" id="2.60.40.770:FF:000001">
    <property type="entry name" value="NPC intracellular cholesterol transporter 2"/>
    <property type="match status" value="1"/>
</dbReference>
<proteinExistence type="inferred from homology"/>
<dbReference type="SMART" id="SM00737">
    <property type="entry name" value="ML"/>
    <property type="match status" value="1"/>
</dbReference>
<keyword evidence="3" id="KW-0964">Secreted</keyword>
<dbReference type="OrthoDB" id="6489092at2759"/>
<organism evidence="6 7">
    <name type="scientific">Drosophila lebanonensis</name>
    <name type="common">Fruit fly</name>
    <name type="synonym">Scaptodrosophila lebanonensis</name>
    <dbReference type="NCBI Taxonomy" id="7225"/>
    <lineage>
        <taxon>Eukaryota</taxon>
        <taxon>Metazoa</taxon>
        <taxon>Ecdysozoa</taxon>
        <taxon>Arthropoda</taxon>
        <taxon>Hexapoda</taxon>
        <taxon>Insecta</taxon>
        <taxon>Pterygota</taxon>
        <taxon>Neoptera</taxon>
        <taxon>Endopterygota</taxon>
        <taxon>Diptera</taxon>
        <taxon>Brachycera</taxon>
        <taxon>Muscomorpha</taxon>
        <taxon>Ephydroidea</taxon>
        <taxon>Drosophilidae</taxon>
        <taxon>Scaptodrosophila</taxon>
    </lineage>
</organism>
<evidence type="ECO:0000256" key="1">
    <source>
        <dbReference type="ARBA" id="ARBA00004613"/>
    </source>
</evidence>
<dbReference type="RefSeq" id="XP_030376385.1">
    <property type="nucleotide sequence ID" value="XM_030520525.1"/>
</dbReference>
<feature type="chain" id="PRO_5027085956" evidence="4">
    <location>
        <begin position="26"/>
        <end position="163"/>
    </location>
</feature>
<dbReference type="GO" id="GO:0005576">
    <property type="term" value="C:extracellular region"/>
    <property type="evidence" value="ECO:0007669"/>
    <property type="project" value="UniProtKB-SubCell"/>
</dbReference>
<dbReference type="Proteomes" id="UP000504634">
    <property type="component" value="Unplaced"/>
</dbReference>
<sequence>MGASNTSIYLFVCLILSLHWTLGSCNTPIRQCAGKNYPLPLMVQMDECNELPCDLWKGGESSIAIQFVSTRNAISQLTAKVRLASLGMTIPYDLEESRANVCKNLLYGAYCPLDAGEDVTYQLLLSVAEQQPELPTTLEVTVLDAMNSSVVACFLTDTRVKKR</sequence>
<comment type="subcellular location">
    <subcellularLocation>
        <location evidence="1">Secreted</location>
    </subcellularLocation>
</comment>
<dbReference type="CTD" id="41233"/>
<evidence type="ECO:0000256" key="4">
    <source>
        <dbReference type="SAM" id="SignalP"/>
    </source>
</evidence>
<dbReference type="Gene3D" id="2.60.40.770">
    <property type="match status" value="1"/>
</dbReference>
<evidence type="ECO:0000256" key="2">
    <source>
        <dbReference type="ARBA" id="ARBA00006370"/>
    </source>
</evidence>
<dbReference type="InterPro" id="IPR014756">
    <property type="entry name" value="Ig_E-set"/>
</dbReference>
<dbReference type="SUPFAM" id="SSF81296">
    <property type="entry name" value="E set domains"/>
    <property type="match status" value="1"/>
</dbReference>